<dbReference type="RefSeq" id="WP_243922660.1">
    <property type="nucleotide sequence ID" value="NZ_JALHLG010000027.1"/>
</dbReference>
<dbReference type="EMBL" id="JALHLG010000027">
    <property type="protein sequence ID" value="MCJ2188215.1"/>
    <property type="molecule type" value="Genomic_DNA"/>
</dbReference>
<keyword evidence="4" id="KW-1185">Reference proteome</keyword>
<evidence type="ECO:0000256" key="1">
    <source>
        <dbReference type="SAM" id="Phobius"/>
    </source>
</evidence>
<accession>A0ABT0BT26</accession>
<dbReference type="Pfam" id="PF04397">
    <property type="entry name" value="LytTR"/>
    <property type="match status" value="1"/>
</dbReference>
<keyword evidence="1" id="KW-0812">Transmembrane</keyword>
<proteinExistence type="predicted"/>
<organism evidence="3 4">
    <name type="scientific">Novosphingobium beihaiensis</name>
    <dbReference type="NCBI Taxonomy" id="2930389"/>
    <lineage>
        <taxon>Bacteria</taxon>
        <taxon>Pseudomonadati</taxon>
        <taxon>Pseudomonadota</taxon>
        <taxon>Alphaproteobacteria</taxon>
        <taxon>Sphingomonadales</taxon>
        <taxon>Sphingomonadaceae</taxon>
        <taxon>Novosphingobium</taxon>
    </lineage>
</organism>
<evidence type="ECO:0000313" key="3">
    <source>
        <dbReference type="EMBL" id="MCJ2188215.1"/>
    </source>
</evidence>
<feature type="domain" description="HTH LytTR-type" evidence="2">
    <location>
        <begin position="182"/>
        <end position="271"/>
    </location>
</feature>
<comment type="caution">
    <text evidence="3">The sequence shown here is derived from an EMBL/GenBank/DDBJ whole genome shotgun (WGS) entry which is preliminary data.</text>
</comment>
<keyword evidence="1" id="KW-0472">Membrane</keyword>
<keyword evidence="1" id="KW-1133">Transmembrane helix</keyword>
<dbReference type="Gene3D" id="2.40.50.1020">
    <property type="entry name" value="LytTr DNA-binding domain"/>
    <property type="match status" value="1"/>
</dbReference>
<name>A0ABT0BT26_9SPHN</name>
<feature type="transmembrane region" description="Helical" evidence="1">
    <location>
        <begin position="44"/>
        <end position="65"/>
    </location>
</feature>
<feature type="transmembrane region" description="Helical" evidence="1">
    <location>
        <begin position="112"/>
        <end position="130"/>
    </location>
</feature>
<dbReference type="PROSITE" id="PS50930">
    <property type="entry name" value="HTH_LYTTR"/>
    <property type="match status" value="1"/>
</dbReference>
<reference evidence="3 4" key="1">
    <citation type="submission" date="2022-04" db="EMBL/GenBank/DDBJ databases">
        <title>Identification of a novel bacterium isolated from mangrove sediments.</title>
        <authorList>
            <person name="Pan X."/>
        </authorList>
    </citation>
    <scope>NUCLEOTIDE SEQUENCE [LARGE SCALE GENOMIC DNA]</scope>
    <source>
        <strain evidence="3 4">B2638</strain>
    </source>
</reference>
<evidence type="ECO:0000259" key="2">
    <source>
        <dbReference type="PROSITE" id="PS50930"/>
    </source>
</evidence>
<dbReference type="Proteomes" id="UP001202281">
    <property type="component" value="Unassembled WGS sequence"/>
</dbReference>
<feature type="transmembrane region" description="Helical" evidence="1">
    <location>
        <begin position="77"/>
        <end position="97"/>
    </location>
</feature>
<gene>
    <name evidence="3" type="ORF">MTR66_15485</name>
</gene>
<protein>
    <submittedName>
        <fullName evidence="3">LytTR family transcriptional regulator</fullName>
    </submittedName>
</protein>
<sequence length="271" mass="29103">MTGAAWRHEGIRDAAMLAVVIAVLALFGPFGTYADPFLTRLLSWGVFVLGGFICFRPVIAGGDALSRMTRLPRGLTITLACLLASFPVTLLVALWQAGERWAGMRLGGLVQLYPYVLVVGFMITALQIVLRRASADVATGGPAGVQDSGANSVQTGEEAAMVPAPEPAANALLDRLPPELGRDVLCVRNEDHYVRVFTQHGDALLLFRLSDAVAALHHVEGAQVHRSCWVARAAVADVLREGRNVTLVLTNGEQVRVARAMLAPLRSEGWF</sequence>
<dbReference type="SMART" id="SM00850">
    <property type="entry name" value="LytTR"/>
    <property type="match status" value="1"/>
</dbReference>
<evidence type="ECO:0000313" key="4">
    <source>
        <dbReference type="Proteomes" id="UP001202281"/>
    </source>
</evidence>
<dbReference type="InterPro" id="IPR007492">
    <property type="entry name" value="LytTR_DNA-bd_dom"/>
</dbReference>